<dbReference type="EMBL" id="CAMGYJ010000005">
    <property type="protein sequence ID" value="CAI0421666.1"/>
    <property type="molecule type" value="Genomic_DNA"/>
</dbReference>
<sequence>LLFSCFRRKSSAYAIRRRGRGIDFLRGQDAGMAGATRRRAKLRSSRPILHIGTEEIDGTTHVPTMEGCNRSCSQPQSNFSASNANGIDVPQGSVPPTGPGSERIPQSTSEEEIQGITKSRVRGRGKYKGLNMAKKTKSINDKLLVYFPPGEENYQPVGPNGRRLSMWLGYCVRSVTEAPMYGWKSTVVPQYSNQLWNMVTDYFDVSSESPPKLKKLEELHNSPSSETIEVKQFKFRTHCFHVMKESYRKWKSRLRNEYKQFDTDEERMQKIPEGLTAENWGKMLQVFASKEFVELSDRNTKNRANQTLVACTGPVSFAQVNYDMIDEETGEEALASEVWMAQHTFLNDKNETEWVNNESFLAYQQIRRVEEEVVPVNPNIDVLKEAFKTRSGHIPGKGTGCKSRRQTIINPQSGKVQQLEEQLAAVTTRLEDQAQQNQELTTKLEDQGRQNLLLSQRFEQLMEMVQSQQHGHSSEDTEDEETLSREERNEEEFEREQRYLKVLHLNRKRISPTKHSSAAKKKK</sequence>
<gene>
    <name evidence="3" type="ORF">LITE_LOCUS18858</name>
    <name evidence="4" type="ORF">LITE_LOCUS32585</name>
</gene>
<comment type="caution">
    <text evidence="4">The sequence shown here is derived from an EMBL/GenBank/DDBJ whole genome shotgun (WGS) entry which is preliminary data.</text>
</comment>
<feature type="compositionally biased region" description="Polar residues" evidence="2">
    <location>
        <begin position="70"/>
        <end position="85"/>
    </location>
</feature>
<evidence type="ECO:0000256" key="2">
    <source>
        <dbReference type="SAM" id="MobiDB-lite"/>
    </source>
</evidence>
<feature type="region of interest" description="Disordered" evidence="2">
    <location>
        <begin position="69"/>
        <end position="111"/>
    </location>
</feature>
<organism evidence="4 5">
    <name type="scientific">Linum tenue</name>
    <dbReference type="NCBI Taxonomy" id="586396"/>
    <lineage>
        <taxon>Eukaryota</taxon>
        <taxon>Viridiplantae</taxon>
        <taxon>Streptophyta</taxon>
        <taxon>Embryophyta</taxon>
        <taxon>Tracheophyta</taxon>
        <taxon>Spermatophyta</taxon>
        <taxon>Magnoliopsida</taxon>
        <taxon>eudicotyledons</taxon>
        <taxon>Gunneridae</taxon>
        <taxon>Pentapetalae</taxon>
        <taxon>rosids</taxon>
        <taxon>fabids</taxon>
        <taxon>Malpighiales</taxon>
        <taxon>Linaceae</taxon>
        <taxon>Linum</taxon>
    </lineage>
</organism>
<evidence type="ECO:0008006" key="6">
    <source>
        <dbReference type="Google" id="ProtNLM"/>
    </source>
</evidence>
<dbReference type="Proteomes" id="UP001154282">
    <property type="component" value="Unassembled WGS sequence"/>
</dbReference>
<feature type="region of interest" description="Disordered" evidence="2">
    <location>
        <begin position="504"/>
        <end position="523"/>
    </location>
</feature>
<dbReference type="InterPro" id="IPR004252">
    <property type="entry name" value="Probable_transposase_24"/>
</dbReference>
<dbReference type="AlphaFoldDB" id="A0AAV0NC85"/>
<evidence type="ECO:0000313" key="3">
    <source>
        <dbReference type="EMBL" id="CAI0421666.1"/>
    </source>
</evidence>
<feature type="region of interest" description="Disordered" evidence="2">
    <location>
        <begin position="464"/>
        <end position="495"/>
    </location>
</feature>
<name>A0AAV0NC85_9ROSI</name>
<evidence type="ECO:0000313" key="5">
    <source>
        <dbReference type="Proteomes" id="UP001154282"/>
    </source>
</evidence>
<feature type="non-terminal residue" evidence="4">
    <location>
        <position position="1"/>
    </location>
</feature>
<evidence type="ECO:0000313" key="4">
    <source>
        <dbReference type="EMBL" id="CAI0455981.1"/>
    </source>
</evidence>
<dbReference type="Pfam" id="PF03004">
    <property type="entry name" value="Transposase_24"/>
    <property type="match status" value="1"/>
</dbReference>
<feature type="coiled-coil region" evidence="1">
    <location>
        <begin position="416"/>
        <end position="450"/>
    </location>
</feature>
<dbReference type="PANTHER" id="PTHR33499:SF43">
    <property type="entry name" value="TRANSPOSASE, PTTA_EN_SPM, PLANT"/>
    <property type="match status" value="1"/>
</dbReference>
<keyword evidence="1" id="KW-0175">Coiled coil</keyword>
<dbReference type="EMBL" id="CAMGYJ010000008">
    <property type="protein sequence ID" value="CAI0455981.1"/>
    <property type="molecule type" value="Genomic_DNA"/>
</dbReference>
<evidence type="ECO:0000256" key="1">
    <source>
        <dbReference type="SAM" id="Coils"/>
    </source>
</evidence>
<dbReference type="PANTHER" id="PTHR33499">
    <property type="entry name" value="OS12G0282400 PROTEIN-RELATED"/>
    <property type="match status" value="1"/>
</dbReference>
<proteinExistence type="predicted"/>
<reference evidence="4" key="1">
    <citation type="submission" date="2022-08" db="EMBL/GenBank/DDBJ databases">
        <authorList>
            <person name="Gutierrez-Valencia J."/>
        </authorList>
    </citation>
    <scope>NUCLEOTIDE SEQUENCE</scope>
</reference>
<protein>
    <recommendedName>
        <fullName evidence="6">Transposase</fullName>
    </recommendedName>
</protein>
<accession>A0AAV0NC85</accession>
<keyword evidence="5" id="KW-1185">Reference proteome</keyword>